<evidence type="ECO:0000256" key="1">
    <source>
        <dbReference type="SAM" id="MobiDB-lite"/>
    </source>
</evidence>
<feature type="compositionally biased region" description="Low complexity" evidence="1">
    <location>
        <begin position="117"/>
        <end position="133"/>
    </location>
</feature>
<sequence>MREPRRSPAAARWLLAVALGLLGLAGAPAAKTLTAGAHGGGGGAIARAAIARAATVQHVTGRASAPRTTHATAAARHHTGPSAPVTPGAFAPAGPDVRPALVRTVRPAARFTEPVVAPTGAPRGRAPPTSTRI</sequence>
<keyword evidence="3" id="KW-1185">Reference proteome</keyword>
<evidence type="ECO:0000313" key="3">
    <source>
        <dbReference type="Proteomes" id="UP000483004"/>
    </source>
</evidence>
<gene>
    <name evidence="2" type="ORF">F9B16_06805</name>
</gene>
<dbReference type="EMBL" id="WBMR01000012">
    <property type="protein sequence ID" value="KAB2386384.1"/>
    <property type="molecule type" value="Genomic_DNA"/>
</dbReference>
<reference evidence="2 3" key="1">
    <citation type="submission" date="2019-09" db="EMBL/GenBank/DDBJ databases">
        <title>Actinomadura physcomitrii sp. nov., a novel actinomycete isolated from moss [Physcomitrium sphaericum (Ludw) Fuernr].</title>
        <authorList>
            <person name="Liu C."/>
            <person name="Zhuang X."/>
        </authorList>
    </citation>
    <scope>NUCLEOTIDE SEQUENCE [LARGE SCALE GENOMIC DNA]</scope>
    <source>
        <strain evidence="2 3">CYP1-1B</strain>
    </source>
</reference>
<dbReference type="RefSeq" id="WP_151539118.1">
    <property type="nucleotide sequence ID" value="NZ_WBMR01000012.1"/>
</dbReference>
<dbReference type="AlphaFoldDB" id="A0A6L3VYT0"/>
<organism evidence="2 3">
    <name type="scientific">Actinomadura montaniterrae</name>
    <dbReference type="NCBI Taxonomy" id="1803903"/>
    <lineage>
        <taxon>Bacteria</taxon>
        <taxon>Bacillati</taxon>
        <taxon>Actinomycetota</taxon>
        <taxon>Actinomycetes</taxon>
        <taxon>Streptosporangiales</taxon>
        <taxon>Thermomonosporaceae</taxon>
        <taxon>Actinomadura</taxon>
    </lineage>
</organism>
<feature type="region of interest" description="Disordered" evidence="1">
    <location>
        <begin position="59"/>
        <end position="95"/>
    </location>
</feature>
<name>A0A6L3VYT0_9ACTN</name>
<feature type="compositionally biased region" description="Low complexity" evidence="1">
    <location>
        <begin position="62"/>
        <end position="74"/>
    </location>
</feature>
<comment type="caution">
    <text evidence="2">The sequence shown here is derived from an EMBL/GenBank/DDBJ whole genome shotgun (WGS) entry which is preliminary data.</text>
</comment>
<proteinExistence type="predicted"/>
<protein>
    <submittedName>
        <fullName evidence="2">Uncharacterized protein</fullName>
    </submittedName>
</protein>
<feature type="region of interest" description="Disordered" evidence="1">
    <location>
        <begin position="113"/>
        <end position="133"/>
    </location>
</feature>
<accession>A0A6L3VYT0</accession>
<evidence type="ECO:0000313" key="2">
    <source>
        <dbReference type="EMBL" id="KAB2386384.1"/>
    </source>
</evidence>
<dbReference type="Proteomes" id="UP000483004">
    <property type="component" value="Unassembled WGS sequence"/>
</dbReference>